<sequence length="84" mass="9202">MQVKTRFTQRLKHAPRVLAPVIGAQTATPVPAGQANGGQEEGLLRLDKIEAQEPEYVKCSTQTKIDCLQWVELESAPLTVPSMT</sequence>
<proteinExistence type="predicted"/>
<reference evidence="1 2" key="1">
    <citation type="journal article" date="2018" name="Sci. Rep.">
        <title>Characterisation of pathogen-specific regions and novel effector candidates in Fusarium oxysporum f. sp. cepae.</title>
        <authorList>
            <person name="Armitage A.D."/>
            <person name="Taylor A."/>
            <person name="Sobczyk M.K."/>
            <person name="Baxter L."/>
            <person name="Greenfield B.P."/>
            <person name="Bates H.J."/>
            <person name="Wilson F."/>
            <person name="Jackson A.C."/>
            <person name="Ott S."/>
            <person name="Harrison R.J."/>
            <person name="Clarkson J.P."/>
        </authorList>
    </citation>
    <scope>NUCLEOTIDE SEQUENCE [LARGE SCALE GENOMIC DNA]</scope>
    <source>
        <strain evidence="1 2">Fo_A28</strain>
    </source>
</reference>
<dbReference type="Proteomes" id="UP000285860">
    <property type="component" value="Unassembled WGS sequence"/>
</dbReference>
<organism evidence="1 2">
    <name type="scientific">Fusarium oxysporum</name>
    <name type="common">Fusarium vascular wilt</name>
    <dbReference type="NCBI Taxonomy" id="5507"/>
    <lineage>
        <taxon>Eukaryota</taxon>
        <taxon>Fungi</taxon>
        <taxon>Dikarya</taxon>
        <taxon>Ascomycota</taxon>
        <taxon>Pezizomycotina</taxon>
        <taxon>Sordariomycetes</taxon>
        <taxon>Hypocreomycetidae</taxon>
        <taxon>Hypocreales</taxon>
        <taxon>Nectriaceae</taxon>
        <taxon>Fusarium</taxon>
        <taxon>Fusarium oxysporum species complex</taxon>
    </lineage>
</organism>
<dbReference type="EMBL" id="MRCY01000009">
    <property type="protein sequence ID" value="RKL20210.1"/>
    <property type="molecule type" value="Genomic_DNA"/>
</dbReference>
<protein>
    <submittedName>
        <fullName evidence="1">Uncharacterized protein</fullName>
    </submittedName>
</protein>
<comment type="caution">
    <text evidence="1">The sequence shown here is derived from an EMBL/GenBank/DDBJ whole genome shotgun (WGS) entry which is preliminary data.</text>
</comment>
<evidence type="ECO:0000313" key="1">
    <source>
        <dbReference type="EMBL" id="RKL20210.1"/>
    </source>
</evidence>
<name>A0A420QIZ8_FUSOX</name>
<dbReference type="AlphaFoldDB" id="A0A420QIZ8"/>
<evidence type="ECO:0000313" key="2">
    <source>
        <dbReference type="Proteomes" id="UP000285860"/>
    </source>
</evidence>
<accession>A0A420QIZ8</accession>
<gene>
    <name evidence="1" type="ORF">BFJ68_g2919</name>
</gene>